<reference evidence="6" key="1">
    <citation type="submission" date="2021-07" db="EMBL/GenBank/DDBJ databases">
        <authorList>
            <person name="Catto M.A."/>
            <person name="Jacobson A."/>
            <person name="Kennedy G."/>
            <person name="Labadie P."/>
            <person name="Hunt B.G."/>
            <person name="Srinivasan R."/>
        </authorList>
    </citation>
    <scope>NUCLEOTIDE SEQUENCE</scope>
    <source>
        <strain evidence="6">PL_HMW_Pooled</strain>
        <tissue evidence="6">Head</tissue>
    </source>
</reference>
<evidence type="ECO:0000256" key="2">
    <source>
        <dbReference type="ARBA" id="ARBA00006662"/>
    </source>
</evidence>
<dbReference type="InterPro" id="IPR026109">
    <property type="entry name" value="GKAP1"/>
</dbReference>
<dbReference type="AlphaFoldDB" id="A0AAE1H3R2"/>
<dbReference type="PANTHER" id="PTHR14899">
    <property type="entry name" value="G KINASE ANCHORING PROTEIN 1"/>
    <property type="match status" value="1"/>
</dbReference>
<keyword evidence="3" id="KW-0333">Golgi apparatus</keyword>
<feature type="region of interest" description="Disordered" evidence="5">
    <location>
        <begin position="281"/>
        <end position="311"/>
    </location>
</feature>
<evidence type="ECO:0000313" key="6">
    <source>
        <dbReference type="EMBL" id="KAK3914237.1"/>
    </source>
</evidence>
<evidence type="ECO:0000256" key="5">
    <source>
        <dbReference type="SAM" id="MobiDB-lite"/>
    </source>
</evidence>
<dbReference type="EMBL" id="JAHWGI010000363">
    <property type="protein sequence ID" value="KAK3914237.1"/>
    <property type="molecule type" value="Genomic_DNA"/>
</dbReference>
<keyword evidence="7" id="KW-1185">Reference proteome</keyword>
<feature type="region of interest" description="Disordered" evidence="5">
    <location>
        <begin position="1"/>
        <end position="76"/>
    </location>
</feature>
<dbReference type="PRINTS" id="PR02083">
    <property type="entry name" value="GKINASEAP1"/>
</dbReference>
<evidence type="ECO:0000256" key="1">
    <source>
        <dbReference type="ARBA" id="ARBA00004555"/>
    </source>
</evidence>
<protein>
    <submittedName>
        <fullName evidence="6">G kinase-anchoring protein 1</fullName>
    </submittedName>
</protein>
<sequence>MLGVASRFSVLKIEGEENPRNPNKKKQEKSDPKKQSNQNGKATSKKKTGTSSQNGQGGSSKNKSKPTKGKVVTDAQWEEWKKKDEQYVDENYAGELQEAILQSKLEYEQNKDFYDRIRKESEVEKKLAAGGKKKKKAMTLEEFKNFQDNSGHDVEEKDSHFENGASAVEDPEFFNRIKLEAKEAIQKEENKKKIKEREATISIAQYQVKLEEKDAEIASLAQELAEVKANLAKVKSRNQKLCLIIGQSEVRDKAEILVELHKLQSVKDELTDEVANLHVQLEQERSKVHSLTSSEGKGKGGKKRTASETHN</sequence>
<dbReference type="Proteomes" id="UP001219518">
    <property type="component" value="Unassembled WGS sequence"/>
</dbReference>
<evidence type="ECO:0000256" key="3">
    <source>
        <dbReference type="ARBA" id="ARBA00023034"/>
    </source>
</evidence>
<reference evidence="6" key="2">
    <citation type="journal article" date="2023" name="BMC Genomics">
        <title>Pest status, molecular evolution, and epigenetic factors derived from the genome assembly of Frankliniella fusca, a thysanopteran phytovirus vector.</title>
        <authorList>
            <person name="Catto M.A."/>
            <person name="Labadie P.E."/>
            <person name="Jacobson A.L."/>
            <person name="Kennedy G.G."/>
            <person name="Srinivasan R."/>
            <person name="Hunt B.G."/>
        </authorList>
    </citation>
    <scope>NUCLEOTIDE SEQUENCE</scope>
    <source>
        <strain evidence="6">PL_HMW_Pooled</strain>
    </source>
</reference>
<dbReference type="GO" id="GO:0016301">
    <property type="term" value="F:kinase activity"/>
    <property type="evidence" value="ECO:0007669"/>
    <property type="project" value="UniProtKB-KW"/>
</dbReference>
<name>A0AAE1H3R2_9NEOP</name>
<keyword evidence="6" id="KW-0418">Kinase</keyword>
<keyword evidence="6" id="KW-0808">Transferase</keyword>
<dbReference type="PANTHER" id="PTHR14899:SF0">
    <property type="entry name" value="G KINASE-ANCHORING PROTEIN 1"/>
    <property type="match status" value="1"/>
</dbReference>
<comment type="subcellular location">
    <subcellularLocation>
        <location evidence="1">Golgi apparatus</location>
    </subcellularLocation>
</comment>
<evidence type="ECO:0000313" key="7">
    <source>
        <dbReference type="Proteomes" id="UP001219518"/>
    </source>
</evidence>
<gene>
    <name evidence="6" type="ORF">KUF71_023650</name>
</gene>
<organism evidence="6 7">
    <name type="scientific">Frankliniella fusca</name>
    <dbReference type="NCBI Taxonomy" id="407009"/>
    <lineage>
        <taxon>Eukaryota</taxon>
        <taxon>Metazoa</taxon>
        <taxon>Ecdysozoa</taxon>
        <taxon>Arthropoda</taxon>
        <taxon>Hexapoda</taxon>
        <taxon>Insecta</taxon>
        <taxon>Pterygota</taxon>
        <taxon>Neoptera</taxon>
        <taxon>Paraneoptera</taxon>
        <taxon>Thysanoptera</taxon>
        <taxon>Terebrantia</taxon>
        <taxon>Thripoidea</taxon>
        <taxon>Thripidae</taxon>
        <taxon>Frankliniella</taxon>
    </lineage>
</organism>
<dbReference type="GO" id="GO:0005794">
    <property type="term" value="C:Golgi apparatus"/>
    <property type="evidence" value="ECO:0007669"/>
    <property type="project" value="UniProtKB-SubCell"/>
</dbReference>
<accession>A0AAE1H3R2</accession>
<proteinExistence type="inferred from homology"/>
<evidence type="ECO:0000256" key="4">
    <source>
        <dbReference type="ARBA" id="ARBA00023054"/>
    </source>
</evidence>
<comment type="caution">
    <text evidence="6">The sequence shown here is derived from an EMBL/GenBank/DDBJ whole genome shotgun (WGS) entry which is preliminary data.</text>
</comment>
<keyword evidence="4" id="KW-0175">Coiled coil</keyword>
<dbReference type="GO" id="GO:0007165">
    <property type="term" value="P:signal transduction"/>
    <property type="evidence" value="ECO:0007669"/>
    <property type="project" value="InterPro"/>
</dbReference>
<comment type="similarity">
    <text evidence="2">Belongs to the GKAP1 family.</text>
</comment>